<protein>
    <recommendedName>
        <fullName evidence="9">Peptidase A1 domain-containing protein</fullName>
    </recommendedName>
</protein>
<keyword evidence="11" id="KW-1185">Reference proteome</keyword>
<proteinExistence type="inferred from homology"/>
<evidence type="ECO:0000259" key="9">
    <source>
        <dbReference type="PROSITE" id="PS51767"/>
    </source>
</evidence>
<dbReference type="GO" id="GO:0004190">
    <property type="term" value="F:aspartic-type endopeptidase activity"/>
    <property type="evidence" value="ECO:0007669"/>
    <property type="project" value="UniProtKB-KW"/>
</dbReference>
<keyword evidence="7" id="KW-0472">Membrane</keyword>
<keyword evidence="7" id="KW-0812">Transmembrane</keyword>
<evidence type="ECO:0000256" key="4">
    <source>
        <dbReference type="ARBA" id="ARBA00022750"/>
    </source>
</evidence>
<evidence type="ECO:0000256" key="5">
    <source>
        <dbReference type="ARBA" id="ARBA00022801"/>
    </source>
</evidence>
<evidence type="ECO:0000313" key="10">
    <source>
        <dbReference type="EMBL" id="CAG9319726.1"/>
    </source>
</evidence>
<comment type="caution">
    <text evidence="10">The sequence shown here is derived from an EMBL/GenBank/DDBJ whole genome shotgun (WGS) entry which is preliminary data.</text>
</comment>
<dbReference type="CDD" id="cd05471">
    <property type="entry name" value="pepsin_like"/>
    <property type="match status" value="1"/>
</dbReference>
<dbReference type="InterPro" id="IPR021109">
    <property type="entry name" value="Peptidase_aspartic_dom_sf"/>
</dbReference>
<dbReference type="PROSITE" id="PS51767">
    <property type="entry name" value="PEPTIDASE_A1"/>
    <property type="match status" value="1"/>
</dbReference>
<evidence type="ECO:0000256" key="7">
    <source>
        <dbReference type="SAM" id="Phobius"/>
    </source>
</evidence>
<evidence type="ECO:0000256" key="8">
    <source>
        <dbReference type="SAM" id="SignalP"/>
    </source>
</evidence>
<accession>A0AAU9J1W0</accession>
<keyword evidence="7" id="KW-1133">Transmembrane helix</keyword>
<keyword evidence="5" id="KW-0378">Hydrolase</keyword>
<dbReference type="Gene3D" id="2.40.70.10">
    <property type="entry name" value="Acid Proteases"/>
    <property type="match status" value="2"/>
</dbReference>
<dbReference type="Pfam" id="PF00026">
    <property type="entry name" value="Asp"/>
    <property type="match status" value="1"/>
</dbReference>
<organism evidence="10 11">
    <name type="scientific">Blepharisma stoltei</name>
    <dbReference type="NCBI Taxonomy" id="1481888"/>
    <lineage>
        <taxon>Eukaryota</taxon>
        <taxon>Sar</taxon>
        <taxon>Alveolata</taxon>
        <taxon>Ciliophora</taxon>
        <taxon>Postciliodesmatophora</taxon>
        <taxon>Heterotrichea</taxon>
        <taxon>Heterotrichida</taxon>
        <taxon>Blepharismidae</taxon>
        <taxon>Blepharisma</taxon>
    </lineage>
</organism>
<dbReference type="PANTHER" id="PTHR47965">
    <property type="entry name" value="ASPARTYL PROTEASE-RELATED"/>
    <property type="match status" value="1"/>
</dbReference>
<comment type="similarity">
    <text evidence="1">Belongs to the peptidase A1 family.</text>
</comment>
<evidence type="ECO:0000256" key="6">
    <source>
        <dbReference type="ARBA" id="ARBA00023145"/>
    </source>
</evidence>
<name>A0AAU9J1W0_9CILI</name>
<dbReference type="GO" id="GO:0006508">
    <property type="term" value="P:proteolysis"/>
    <property type="evidence" value="ECO:0007669"/>
    <property type="project" value="UniProtKB-KW"/>
</dbReference>
<dbReference type="SUPFAM" id="SSF50630">
    <property type="entry name" value="Acid proteases"/>
    <property type="match status" value="1"/>
</dbReference>
<sequence>MNIKFIIMSVLAVFLFQIVLGNNVRINKEPWNTYITKIAIGGINYDLQLSIGTSLTMVISRECAHCEEHRNPYNLDSSTFGVITVNSEQCWSTDVYESNECGFLYEGFDEYEAKGALSLETIRVGMFSMSEVIFGRIFHENQKLNIDGIFGIGQHNLKRNYGPSLLDLLVANEHIRDVFSFCMTSEKDKEGFLTFGGFDSEYYHISDFKLFPIDYNDRYSIPVISIFLNNSEFWNGEIEGILETRIPYILLPEKLFSHFIASLSAYYGTDCDPLLCTKTNNTFYGNSIPSTPAKFPKLTFTLSNKSTLKIDINEIFMKCLNSNDYCSIIKFFPEDYIVLGAPVLEKFYVTIDTESRLIGLAEVSACAQPLILSRFSTWEDSSWASSFKLTMILTAIGMIAVIIWYCGKSYELEYEIIHADDE</sequence>
<dbReference type="InterPro" id="IPR033121">
    <property type="entry name" value="PEPTIDASE_A1"/>
</dbReference>
<evidence type="ECO:0000256" key="3">
    <source>
        <dbReference type="ARBA" id="ARBA00022729"/>
    </source>
</evidence>
<dbReference type="InterPro" id="IPR034164">
    <property type="entry name" value="Pepsin-like_dom"/>
</dbReference>
<evidence type="ECO:0000256" key="2">
    <source>
        <dbReference type="ARBA" id="ARBA00022670"/>
    </source>
</evidence>
<keyword evidence="2" id="KW-0645">Protease</keyword>
<feature type="chain" id="PRO_5043717615" description="Peptidase A1 domain-containing protein" evidence="8">
    <location>
        <begin position="22"/>
        <end position="422"/>
    </location>
</feature>
<keyword evidence="4" id="KW-0064">Aspartyl protease</keyword>
<dbReference type="InterPro" id="IPR001461">
    <property type="entry name" value="Aspartic_peptidase_A1"/>
</dbReference>
<keyword evidence="6" id="KW-0865">Zymogen</keyword>
<reference evidence="10" key="1">
    <citation type="submission" date="2021-09" db="EMBL/GenBank/DDBJ databases">
        <authorList>
            <consortium name="AG Swart"/>
            <person name="Singh M."/>
            <person name="Singh A."/>
            <person name="Seah K."/>
            <person name="Emmerich C."/>
        </authorList>
    </citation>
    <scope>NUCLEOTIDE SEQUENCE</scope>
    <source>
        <strain evidence="10">ATCC30299</strain>
    </source>
</reference>
<keyword evidence="3 8" id="KW-0732">Signal</keyword>
<dbReference type="AlphaFoldDB" id="A0AAU9J1W0"/>
<dbReference type="PANTHER" id="PTHR47965:SF12">
    <property type="entry name" value="ASPARTIC PROTEINASE 3-RELATED"/>
    <property type="match status" value="1"/>
</dbReference>
<dbReference type="Proteomes" id="UP001162131">
    <property type="component" value="Unassembled WGS sequence"/>
</dbReference>
<feature type="transmembrane region" description="Helical" evidence="7">
    <location>
        <begin position="389"/>
        <end position="407"/>
    </location>
</feature>
<feature type="domain" description="Peptidase A1" evidence="9">
    <location>
        <begin position="34"/>
        <end position="361"/>
    </location>
</feature>
<dbReference type="EMBL" id="CAJZBQ010000023">
    <property type="protein sequence ID" value="CAG9319726.1"/>
    <property type="molecule type" value="Genomic_DNA"/>
</dbReference>
<evidence type="ECO:0000313" key="11">
    <source>
        <dbReference type="Proteomes" id="UP001162131"/>
    </source>
</evidence>
<feature type="signal peptide" evidence="8">
    <location>
        <begin position="1"/>
        <end position="21"/>
    </location>
</feature>
<evidence type="ECO:0000256" key="1">
    <source>
        <dbReference type="ARBA" id="ARBA00007447"/>
    </source>
</evidence>
<gene>
    <name evidence="10" type="ORF">BSTOLATCC_MIC24275</name>
</gene>